<dbReference type="EMBL" id="JASPKY010000329">
    <property type="protein sequence ID" value="KAK9708440.1"/>
    <property type="molecule type" value="Genomic_DNA"/>
</dbReference>
<sequence>MELKDNCAIWRLSMRRNGVKRILPCKHVIHAKCFELSKAIIESVTTCPICTTNVLDLEDILRKIYRKYNNQDRERVVSSANRGEDWTALAISLGVHYKTAYHWANSERENMLAKGGYKPKILSEEEINTILSRIEENCTSTLTRSLSMTRIRVSRHYFNMRVTQIRVAVYFNFTAVH</sequence>
<dbReference type="SMART" id="SM00184">
    <property type="entry name" value="RING"/>
    <property type="match status" value="1"/>
</dbReference>
<organism evidence="5 6">
    <name type="scientific">Popillia japonica</name>
    <name type="common">Japanese beetle</name>
    <dbReference type="NCBI Taxonomy" id="7064"/>
    <lineage>
        <taxon>Eukaryota</taxon>
        <taxon>Metazoa</taxon>
        <taxon>Ecdysozoa</taxon>
        <taxon>Arthropoda</taxon>
        <taxon>Hexapoda</taxon>
        <taxon>Insecta</taxon>
        <taxon>Pterygota</taxon>
        <taxon>Neoptera</taxon>
        <taxon>Endopterygota</taxon>
        <taxon>Coleoptera</taxon>
        <taxon>Polyphaga</taxon>
        <taxon>Scarabaeiformia</taxon>
        <taxon>Scarabaeidae</taxon>
        <taxon>Rutelinae</taxon>
        <taxon>Popillia</taxon>
    </lineage>
</organism>
<dbReference type="SUPFAM" id="SSF57850">
    <property type="entry name" value="RING/U-box"/>
    <property type="match status" value="1"/>
</dbReference>
<evidence type="ECO:0000313" key="5">
    <source>
        <dbReference type="EMBL" id="KAK9708440.1"/>
    </source>
</evidence>
<keyword evidence="6" id="KW-1185">Reference proteome</keyword>
<dbReference type="Proteomes" id="UP001458880">
    <property type="component" value="Unassembled WGS sequence"/>
</dbReference>
<comment type="subcellular location">
    <subcellularLocation>
        <location evidence="1">Nucleus</location>
    </subcellularLocation>
</comment>
<evidence type="ECO:0000256" key="1">
    <source>
        <dbReference type="ARBA" id="ARBA00004123"/>
    </source>
</evidence>
<keyword evidence="3" id="KW-0862">Zinc</keyword>
<evidence type="ECO:0000259" key="4">
    <source>
        <dbReference type="SMART" id="SM00184"/>
    </source>
</evidence>
<evidence type="ECO:0000256" key="3">
    <source>
        <dbReference type="ARBA" id="ARBA00022833"/>
    </source>
</evidence>
<evidence type="ECO:0000256" key="2">
    <source>
        <dbReference type="ARBA" id="ARBA00022771"/>
    </source>
</evidence>
<comment type="caution">
    <text evidence="5">The sequence shown here is derived from an EMBL/GenBank/DDBJ whole genome shotgun (WGS) entry which is preliminary data.</text>
</comment>
<dbReference type="GO" id="GO:0005634">
    <property type="term" value="C:nucleus"/>
    <property type="evidence" value="ECO:0007669"/>
    <property type="project" value="UniProtKB-SubCell"/>
</dbReference>
<dbReference type="Gene3D" id="3.30.40.10">
    <property type="entry name" value="Zinc/RING finger domain, C3HC4 (zinc finger)"/>
    <property type="match status" value="1"/>
</dbReference>
<dbReference type="InterPro" id="IPR013083">
    <property type="entry name" value="Znf_RING/FYVE/PHD"/>
</dbReference>
<dbReference type="InterPro" id="IPR001841">
    <property type="entry name" value="Znf_RING"/>
</dbReference>
<name>A0AAW1JW23_POPJA</name>
<proteinExistence type="predicted"/>
<dbReference type="InterPro" id="IPR009057">
    <property type="entry name" value="Homeodomain-like_sf"/>
</dbReference>
<evidence type="ECO:0000313" key="6">
    <source>
        <dbReference type="Proteomes" id="UP001458880"/>
    </source>
</evidence>
<accession>A0AAW1JW23</accession>
<dbReference type="AlphaFoldDB" id="A0AAW1JW23"/>
<gene>
    <name evidence="5" type="ORF">QE152_g27197</name>
</gene>
<dbReference type="SUPFAM" id="SSF46689">
    <property type="entry name" value="Homeodomain-like"/>
    <property type="match status" value="1"/>
</dbReference>
<reference evidence="5 6" key="1">
    <citation type="journal article" date="2024" name="BMC Genomics">
        <title>De novo assembly and annotation of Popillia japonica's genome with initial clues to its potential as an invasive pest.</title>
        <authorList>
            <person name="Cucini C."/>
            <person name="Boschi S."/>
            <person name="Funari R."/>
            <person name="Cardaioli E."/>
            <person name="Iannotti N."/>
            <person name="Marturano G."/>
            <person name="Paoli F."/>
            <person name="Bruttini M."/>
            <person name="Carapelli A."/>
            <person name="Frati F."/>
            <person name="Nardi F."/>
        </authorList>
    </citation>
    <scope>NUCLEOTIDE SEQUENCE [LARGE SCALE GENOMIC DNA]</scope>
    <source>
        <strain evidence="5">DMR45628</strain>
    </source>
</reference>
<keyword evidence="2" id="KW-0479">Metal-binding</keyword>
<protein>
    <recommendedName>
        <fullName evidence="4">RING-type domain-containing protein</fullName>
    </recommendedName>
</protein>
<dbReference type="GO" id="GO:0008270">
    <property type="term" value="F:zinc ion binding"/>
    <property type="evidence" value="ECO:0007669"/>
    <property type="project" value="UniProtKB-KW"/>
</dbReference>
<keyword evidence="2" id="KW-0863">Zinc-finger</keyword>
<feature type="domain" description="RING-type" evidence="4">
    <location>
        <begin position="7"/>
        <end position="50"/>
    </location>
</feature>